<feature type="domain" description="Cation-transporting P-type ATPase N-terminal" evidence="11">
    <location>
        <begin position="25"/>
        <end position="97"/>
    </location>
</feature>
<dbReference type="Gene3D" id="1.20.1110.10">
    <property type="entry name" value="Calcium-transporting ATPase, transmembrane domain"/>
    <property type="match status" value="1"/>
</dbReference>
<dbReference type="EMBL" id="OZ019903">
    <property type="protein sequence ID" value="CAK9197389.1"/>
    <property type="molecule type" value="Genomic_DNA"/>
</dbReference>
<evidence type="ECO:0000313" key="13">
    <source>
        <dbReference type="Proteomes" id="UP001497512"/>
    </source>
</evidence>
<dbReference type="NCBIfam" id="TIGR01494">
    <property type="entry name" value="ATPase_P-type"/>
    <property type="match status" value="2"/>
</dbReference>
<evidence type="ECO:0000256" key="1">
    <source>
        <dbReference type="ARBA" id="ARBA00004141"/>
    </source>
</evidence>
<comment type="similarity">
    <text evidence="2 10">Belongs to the cation transport ATPase (P-type) (TC 3.A.3) family. Type IIIA subfamily.</text>
</comment>
<evidence type="ECO:0000313" key="12">
    <source>
        <dbReference type="EMBL" id="CAK9197389.1"/>
    </source>
</evidence>
<sequence length="961" mass="105143">MAAQADNNGAKNVASLQDVNSESVDLEHIPVEEVFSQLRCTKEGLTTEEGNNRLAIFGSNKLEEKKENKILKFLGFMWNPLSWVMESAALMAIVLANGQGRPPDWEDFLGILVLLLVNSTISFIEENNAGNAAAALMAHLAPKTKVLRDGRWSEQEAVILVPGDIISIKLGDIIPADARLLDGDPLKIDQSALTGESMPATKKPGDEVFSGSTCKQGEIEAVIIATGVHTFFGKAAHLVDSTNNVGHFQKVLTAIGNFCIVSIAIGIIIEIIVMYAIQKRNYRDGINNLLVLLIGGIPIAMPTVLSVTMAIGSHRLSQQGAITKRMTAIEEMAGMDVLCSDKTGTLTLNKLTVDRNLVEVFSIGIDKDMVCLLAARASRLENQDAIDAAIVGMLADPKEARANITEVHFLPFNPVDKRTAITYIDSADGKWYRASKGAPEQILSLAYNKAEIAVRVHSIIDKFAERGLRSLGVARQEVPDQSKESAGGPWEFCGLLPLFDPPRHDSAETIRRALDLGVNVKMITGDQLAIGKETGRRLGMGTNMYPSSSLLGQNKDESLAALPVDELIEKADGFAGVFPEHKYEIVKRLQDRKHICGMTGDGVNDAPALKKADIGIAVADATDAARSASDIVLTEPGLSVIISAVLTSRAIFQRMKNYTIYAVSITIRIVLGFLLLALIWQFDFSPFMVLIIAILNDGTIMTISKDRVKPSPSPDSWKLREIFATGVVLGGYLAMMTVIFFWAIHKTDFFPRHFHVRNIGYSNSQMTSAVYLQVSIVSQALIFVTRSRSWSFVERPGLLLMSAFIIAQLIATFIAVYATWGFANIRGIGWGWAGVIWLYSLVFYIPLDIIKFATRYILSGTAWDNMLNSKTAFTRHKDFGKGVREAQWATAQRTLHGLHPPGVETGTAMGSKETLGDMADQAKRRAEIARLREVNTLKGHVESVVRLKGLDVNTIQQSYTV</sequence>
<dbReference type="InterPro" id="IPR036412">
    <property type="entry name" value="HAD-like_sf"/>
</dbReference>
<keyword evidence="10" id="KW-0460">Magnesium</keyword>
<dbReference type="PROSITE" id="PS00154">
    <property type="entry name" value="ATPASE_E1_E2"/>
    <property type="match status" value="1"/>
</dbReference>
<evidence type="ECO:0000256" key="4">
    <source>
        <dbReference type="ARBA" id="ARBA00022741"/>
    </source>
</evidence>
<dbReference type="InterPro" id="IPR044492">
    <property type="entry name" value="P_typ_ATPase_HD_dom"/>
</dbReference>
<keyword evidence="8 10" id="KW-0472">Membrane</keyword>
<keyword evidence="10" id="KW-0375">Hydrogen ion transport</keyword>
<keyword evidence="3 10" id="KW-0812">Transmembrane</keyword>
<keyword evidence="13" id="KW-1185">Reference proteome</keyword>
<dbReference type="InterPro" id="IPR001757">
    <property type="entry name" value="P_typ_ATPase"/>
</dbReference>
<dbReference type="PANTHER" id="PTHR42861">
    <property type="entry name" value="CALCIUM-TRANSPORTING ATPASE"/>
    <property type="match status" value="1"/>
</dbReference>
<comment type="subcellular location">
    <subcellularLocation>
        <location evidence="10">Cell membrane</location>
        <topology evidence="10">Multi-pass membrane protein</topology>
    </subcellularLocation>
    <subcellularLocation>
        <location evidence="1">Membrane</location>
        <topology evidence="1">Multi-pass membrane protein</topology>
    </subcellularLocation>
</comment>
<comment type="catalytic activity">
    <reaction evidence="9 10">
        <text>ATP + H2O + H(+)(in) = ADP + phosphate + 2 H(+)(out)</text>
        <dbReference type="Rhea" id="RHEA:20852"/>
        <dbReference type="ChEBI" id="CHEBI:15377"/>
        <dbReference type="ChEBI" id="CHEBI:15378"/>
        <dbReference type="ChEBI" id="CHEBI:30616"/>
        <dbReference type="ChEBI" id="CHEBI:43474"/>
        <dbReference type="ChEBI" id="CHEBI:456216"/>
        <dbReference type="EC" id="7.1.2.1"/>
    </reaction>
</comment>
<evidence type="ECO:0000256" key="5">
    <source>
        <dbReference type="ARBA" id="ARBA00022840"/>
    </source>
</evidence>
<keyword evidence="4 10" id="KW-0547">Nucleotide-binding</keyword>
<dbReference type="SUPFAM" id="SSF81653">
    <property type="entry name" value="Calcium ATPase, transduction domain A"/>
    <property type="match status" value="1"/>
</dbReference>
<dbReference type="CDD" id="cd02076">
    <property type="entry name" value="P-type_ATPase_H"/>
    <property type="match status" value="1"/>
</dbReference>
<dbReference type="PRINTS" id="PR00119">
    <property type="entry name" value="CATATPASE"/>
</dbReference>
<keyword evidence="5 10" id="KW-0067">ATP-binding</keyword>
<dbReference type="Proteomes" id="UP001497512">
    <property type="component" value="Chromosome 11"/>
</dbReference>
<dbReference type="InterPro" id="IPR023214">
    <property type="entry name" value="HAD_sf"/>
</dbReference>
<evidence type="ECO:0000256" key="6">
    <source>
        <dbReference type="ARBA" id="ARBA00022967"/>
    </source>
</evidence>
<organism evidence="12 13">
    <name type="scientific">Sphagnum troendelagicum</name>
    <dbReference type="NCBI Taxonomy" id="128251"/>
    <lineage>
        <taxon>Eukaryota</taxon>
        <taxon>Viridiplantae</taxon>
        <taxon>Streptophyta</taxon>
        <taxon>Embryophyta</taxon>
        <taxon>Bryophyta</taxon>
        <taxon>Sphagnophytina</taxon>
        <taxon>Sphagnopsida</taxon>
        <taxon>Sphagnales</taxon>
        <taxon>Sphagnaceae</taxon>
        <taxon>Sphagnum</taxon>
    </lineage>
</organism>
<dbReference type="InterPro" id="IPR023298">
    <property type="entry name" value="ATPase_P-typ_TM_dom_sf"/>
</dbReference>
<dbReference type="SMART" id="SM00831">
    <property type="entry name" value="Cation_ATPase_N"/>
    <property type="match status" value="1"/>
</dbReference>
<keyword evidence="6 10" id="KW-1278">Translocase</keyword>
<dbReference type="Pfam" id="PF00690">
    <property type="entry name" value="Cation_ATPase_N"/>
    <property type="match status" value="1"/>
</dbReference>
<dbReference type="Gene3D" id="2.70.150.10">
    <property type="entry name" value="Calcium-transporting ATPase, cytoplasmic transduction domain A"/>
    <property type="match status" value="1"/>
</dbReference>
<protein>
    <recommendedName>
        <fullName evidence="10">Plasma membrane ATPase</fullName>
        <ecNumber evidence="10">7.1.2.1</ecNumber>
    </recommendedName>
</protein>
<evidence type="ECO:0000256" key="9">
    <source>
        <dbReference type="ARBA" id="ARBA00048122"/>
    </source>
</evidence>
<dbReference type="InterPro" id="IPR004014">
    <property type="entry name" value="ATPase_P-typ_cation-transptr_N"/>
</dbReference>
<dbReference type="Gene3D" id="6.10.140.890">
    <property type="match status" value="1"/>
</dbReference>
<evidence type="ECO:0000256" key="7">
    <source>
        <dbReference type="ARBA" id="ARBA00022989"/>
    </source>
</evidence>
<dbReference type="SUPFAM" id="SSF81665">
    <property type="entry name" value="Calcium ATPase, transmembrane domain M"/>
    <property type="match status" value="1"/>
</dbReference>
<keyword evidence="10" id="KW-0813">Transport</keyword>
<dbReference type="NCBIfam" id="TIGR01647">
    <property type="entry name" value="ATPase-IIIA_H"/>
    <property type="match status" value="1"/>
</dbReference>
<evidence type="ECO:0000256" key="10">
    <source>
        <dbReference type="RuleBase" id="RU362083"/>
    </source>
</evidence>
<dbReference type="Pfam" id="PF00702">
    <property type="entry name" value="Hydrolase"/>
    <property type="match status" value="1"/>
</dbReference>
<dbReference type="SFLD" id="SFLDF00027">
    <property type="entry name" value="p-type_atpase"/>
    <property type="match status" value="1"/>
</dbReference>
<feature type="transmembrane region" description="Helical" evidence="10">
    <location>
        <begin position="829"/>
        <end position="847"/>
    </location>
</feature>
<dbReference type="SFLD" id="SFLDG00002">
    <property type="entry name" value="C1.7:_P-type_atpase_like"/>
    <property type="match status" value="1"/>
</dbReference>
<dbReference type="InterPro" id="IPR006534">
    <property type="entry name" value="P-type_ATPase_IIIA"/>
</dbReference>
<dbReference type="Pfam" id="PF00122">
    <property type="entry name" value="E1-E2_ATPase"/>
    <property type="match status" value="1"/>
</dbReference>
<dbReference type="SFLD" id="SFLDS00003">
    <property type="entry name" value="Haloacid_Dehalogenase"/>
    <property type="match status" value="1"/>
</dbReference>
<dbReference type="EC" id="7.1.2.1" evidence="10"/>
<evidence type="ECO:0000256" key="2">
    <source>
        <dbReference type="ARBA" id="ARBA00008804"/>
    </source>
</evidence>
<feature type="transmembrane region" description="Helical" evidence="10">
    <location>
        <begin position="289"/>
        <end position="311"/>
    </location>
</feature>
<dbReference type="Gene3D" id="3.40.1110.10">
    <property type="entry name" value="Calcium-transporting ATPase, cytoplasmic domain N"/>
    <property type="match status" value="1"/>
</dbReference>
<dbReference type="Gene3D" id="3.40.50.1000">
    <property type="entry name" value="HAD superfamily/HAD-like"/>
    <property type="match status" value="1"/>
</dbReference>
<keyword evidence="10" id="KW-0406">Ion transport</keyword>
<feature type="transmembrane region" description="Helical" evidence="10">
    <location>
        <begin position="658"/>
        <end position="680"/>
    </location>
</feature>
<dbReference type="InterPro" id="IPR008250">
    <property type="entry name" value="ATPase_P-typ_transduc_dom_A_sf"/>
</dbReference>
<dbReference type="InterPro" id="IPR023299">
    <property type="entry name" value="ATPase_P-typ_cyto_dom_N"/>
</dbReference>
<feature type="transmembrane region" description="Helical" evidence="10">
    <location>
        <begin position="251"/>
        <end position="277"/>
    </location>
</feature>
<comment type="caution">
    <text evidence="10">Lacks conserved residue(s) required for the propagation of feature annotation.</text>
</comment>
<feature type="transmembrane region" description="Helical" evidence="10">
    <location>
        <begin position="723"/>
        <end position="744"/>
    </location>
</feature>
<reference evidence="12" key="1">
    <citation type="submission" date="2024-02" db="EMBL/GenBank/DDBJ databases">
        <authorList>
            <consortium name="ELIXIR-Norway"/>
            <consortium name="Elixir Norway"/>
        </authorList>
    </citation>
    <scope>NUCLEOTIDE SEQUENCE</scope>
</reference>
<accession>A0ABP0TIE1</accession>
<dbReference type="InterPro" id="IPR059000">
    <property type="entry name" value="ATPase_P-type_domA"/>
</dbReference>
<dbReference type="InterPro" id="IPR018303">
    <property type="entry name" value="ATPase_P-typ_P_site"/>
</dbReference>
<gene>
    <name evidence="12" type="ORF">CSSPTR1EN2_LOCUS3950</name>
</gene>
<evidence type="ECO:0000256" key="3">
    <source>
        <dbReference type="ARBA" id="ARBA00022692"/>
    </source>
</evidence>
<name>A0ABP0TIE1_9BRYO</name>
<keyword evidence="7 10" id="KW-1133">Transmembrane helix</keyword>
<feature type="transmembrane region" description="Helical" evidence="10">
    <location>
        <begin position="797"/>
        <end position="823"/>
    </location>
</feature>
<dbReference type="SUPFAM" id="SSF56784">
    <property type="entry name" value="HAD-like"/>
    <property type="match status" value="1"/>
</dbReference>
<proteinExistence type="inferred from homology"/>
<dbReference type="PRINTS" id="PR00120">
    <property type="entry name" value="HATPASE"/>
</dbReference>
<evidence type="ECO:0000256" key="8">
    <source>
        <dbReference type="ARBA" id="ARBA00023136"/>
    </source>
</evidence>
<evidence type="ECO:0000259" key="11">
    <source>
        <dbReference type="SMART" id="SM00831"/>
    </source>
</evidence>